<proteinExistence type="predicted"/>
<evidence type="ECO:0000313" key="5">
    <source>
        <dbReference type="Proteomes" id="UP000001357"/>
    </source>
</evidence>
<keyword evidence="2" id="KW-1133">Transmembrane helix</keyword>
<dbReference type="AlphaFoldDB" id="A9UV34"/>
<feature type="compositionally biased region" description="Polar residues" evidence="1">
    <location>
        <begin position="250"/>
        <end position="261"/>
    </location>
</feature>
<evidence type="ECO:0000313" key="4">
    <source>
        <dbReference type="EMBL" id="EDQ90825.1"/>
    </source>
</evidence>
<dbReference type="RefSeq" id="XP_001744122.1">
    <property type="nucleotide sequence ID" value="XM_001744070.1"/>
</dbReference>
<feature type="transmembrane region" description="Helical" evidence="2">
    <location>
        <begin position="79"/>
        <end position="103"/>
    </location>
</feature>
<feature type="region of interest" description="Disordered" evidence="1">
    <location>
        <begin position="139"/>
        <end position="165"/>
    </location>
</feature>
<dbReference type="KEGG" id="mbr:MONBRDRAFT_6716"/>
<keyword evidence="2" id="KW-0472">Membrane</keyword>
<protein>
    <submittedName>
        <fullName evidence="4">Uncharacterized protein</fullName>
    </submittedName>
</protein>
<feature type="region of interest" description="Disordered" evidence="1">
    <location>
        <begin position="191"/>
        <end position="261"/>
    </location>
</feature>
<name>A9UV34_MONBE</name>
<sequence>MAMQKPGQGVSSAASALFAGAGPLLVAALATSAAPITSATTTPAASAGTGALTTTMTTTRLESTTRASTPDWVAHRPEIPATTVVLIVIFGAFSLFILLRLLYKRREVMQYCSLMCFHCKHGKVAPAQDVEIAQTRLQSPPRAGHRMNTAWRPPSAQASEPDSTLAHIQQKLEARAEAAVARRSSATTPIVPLTAVSTSQAGEDIRPTHSGHERLPPIVSSRAASERSLPPIVAATPTTSQRLAPLGLSGPSSATGASTVANHEQSLEALRATTLPRLLPRLSPIEPGRALSLDGSNVSPRAPLLPADESSA</sequence>
<feature type="chain" id="PRO_5002742406" evidence="3">
    <location>
        <begin position="40"/>
        <end position="312"/>
    </location>
</feature>
<organism evidence="4 5">
    <name type="scientific">Monosiga brevicollis</name>
    <name type="common">Choanoflagellate</name>
    <dbReference type="NCBI Taxonomy" id="81824"/>
    <lineage>
        <taxon>Eukaryota</taxon>
        <taxon>Choanoflagellata</taxon>
        <taxon>Craspedida</taxon>
        <taxon>Salpingoecidae</taxon>
        <taxon>Monosiga</taxon>
    </lineage>
</organism>
<dbReference type="Proteomes" id="UP000001357">
    <property type="component" value="Unassembled WGS sequence"/>
</dbReference>
<gene>
    <name evidence="4" type="ORF">MONBRDRAFT_6716</name>
</gene>
<reference evidence="4 5" key="1">
    <citation type="journal article" date="2008" name="Nature">
        <title>The genome of the choanoflagellate Monosiga brevicollis and the origin of metazoans.</title>
        <authorList>
            <consortium name="JGI Sequencing"/>
            <person name="King N."/>
            <person name="Westbrook M.J."/>
            <person name="Young S.L."/>
            <person name="Kuo A."/>
            <person name="Abedin M."/>
            <person name="Chapman J."/>
            <person name="Fairclough S."/>
            <person name="Hellsten U."/>
            <person name="Isogai Y."/>
            <person name="Letunic I."/>
            <person name="Marr M."/>
            <person name="Pincus D."/>
            <person name="Putnam N."/>
            <person name="Rokas A."/>
            <person name="Wright K.J."/>
            <person name="Zuzow R."/>
            <person name="Dirks W."/>
            <person name="Good M."/>
            <person name="Goodstein D."/>
            <person name="Lemons D."/>
            <person name="Li W."/>
            <person name="Lyons J.B."/>
            <person name="Morris A."/>
            <person name="Nichols S."/>
            <person name="Richter D.J."/>
            <person name="Salamov A."/>
            <person name="Bork P."/>
            <person name="Lim W.A."/>
            <person name="Manning G."/>
            <person name="Miller W.T."/>
            <person name="McGinnis W."/>
            <person name="Shapiro H."/>
            <person name="Tjian R."/>
            <person name="Grigoriev I.V."/>
            <person name="Rokhsar D."/>
        </authorList>
    </citation>
    <scope>NUCLEOTIDE SEQUENCE [LARGE SCALE GENOMIC DNA]</scope>
    <source>
        <strain evidence="5">MX1 / ATCC 50154</strain>
    </source>
</reference>
<keyword evidence="5" id="KW-1185">Reference proteome</keyword>
<feature type="signal peptide" evidence="3">
    <location>
        <begin position="1"/>
        <end position="39"/>
    </location>
</feature>
<evidence type="ECO:0000256" key="2">
    <source>
        <dbReference type="SAM" id="Phobius"/>
    </source>
</evidence>
<dbReference type="EMBL" id="CH991546">
    <property type="protein sequence ID" value="EDQ90825.1"/>
    <property type="molecule type" value="Genomic_DNA"/>
</dbReference>
<feature type="region of interest" description="Disordered" evidence="1">
    <location>
        <begin position="285"/>
        <end position="312"/>
    </location>
</feature>
<keyword evidence="2" id="KW-0812">Transmembrane</keyword>
<keyword evidence="3" id="KW-0732">Signal</keyword>
<evidence type="ECO:0000256" key="1">
    <source>
        <dbReference type="SAM" id="MobiDB-lite"/>
    </source>
</evidence>
<dbReference type="InParanoid" id="A9UV34"/>
<feature type="compositionally biased region" description="Basic and acidic residues" evidence="1">
    <location>
        <begin position="203"/>
        <end position="215"/>
    </location>
</feature>
<accession>A9UV34</accession>
<evidence type="ECO:0000256" key="3">
    <source>
        <dbReference type="SAM" id="SignalP"/>
    </source>
</evidence>
<dbReference type="GeneID" id="5889579"/>